<proteinExistence type="predicted"/>
<dbReference type="EMBL" id="JBDFQZ010000009">
    <property type="protein sequence ID" value="KAK9692235.1"/>
    <property type="molecule type" value="Genomic_DNA"/>
</dbReference>
<dbReference type="Proteomes" id="UP001443914">
    <property type="component" value="Unassembled WGS sequence"/>
</dbReference>
<evidence type="ECO:0000313" key="3">
    <source>
        <dbReference type="Proteomes" id="UP001443914"/>
    </source>
</evidence>
<keyword evidence="1" id="KW-0812">Transmembrane</keyword>
<name>A0AAW1IS30_SAPOF</name>
<comment type="caution">
    <text evidence="2">The sequence shown here is derived from an EMBL/GenBank/DDBJ whole genome shotgun (WGS) entry which is preliminary data.</text>
</comment>
<keyword evidence="1" id="KW-1133">Transmembrane helix</keyword>
<sequence>MPWSWPRKVEVLVAVVPSVDIEWTMADLSADAVARRWPSEENLREEIARLWGFRVWVSLYGGVIWGDGSVVAAGATTVVGAVVDILRGRKRGFCEEGKGIEGFRGNQL</sequence>
<reference evidence="2" key="1">
    <citation type="submission" date="2024-03" db="EMBL/GenBank/DDBJ databases">
        <title>WGS assembly of Saponaria officinalis var. Norfolk2.</title>
        <authorList>
            <person name="Jenkins J."/>
            <person name="Shu S."/>
            <person name="Grimwood J."/>
            <person name="Barry K."/>
            <person name="Goodstein D."/>
            <person name="Schmutz J."/>
            <person name="Leebens-Mack J."/>
            <person name="Osbourn A."/>
        </authorList>
    </citation>
    <scope>NUCLEOTIDE SEQUENCE [LARGE SCALE GENOMIC DNA]</scope>
    <source>
        <strain evidence="2">JIC</strain>
    </source>
</reference>
<gene>
    <name evidence="2" type="ORF">RND81_09G250700</name>
</gene>
<protein>
    <submittedName>
        <fullName evidence="2">Uncharacterized protein</fullName>
    </submittedName>
</protein>
<evidence type="ECO:0000313" key="2">
    <source>
        <dbReference type="EMBL" id="KAK9692235.1"/>
    </source>
</evidence>
<keyword evidence="1" id="KW-0472">Membrane</keyword>
<keyword evidence="3" id="KW-1185">Reference proteome</keyword>
<accession>A0AAW1IS30</accession>
<evidence type="ECO:0000256" key="1">
    <source>
        <dbReference type="SAM" id="Phobius"/>
    </source>
</evidence>
<organism evidence="2 3">
    <name type="scientific">Saponaria officinalis</name>
    <name type="common">Common soapwort</name>
    <name type="synonym">Lychnis saponaria</name>
    <dbReference type="NCBI Taxonomy" id="3572"/>
    <lineage>
        <taxon>Eukaryota</taxon>
        <taxon>Viridiplantae</taxon>
        <taxon>Streptophyta</taxon>
        <taxon>Embryophyta</taxon>
        <taxon>Tracheophyta</taxon>
        <taxon>Spermatophyta</taxon>
        <taxon>Magnoliopsida</taxon>
        <taxon>eudicotyledons</taxon>
        <taxon>Gunneridae</taxon>
        <taxon>Pentapetalae</taxon>
        <taxon>Caryophyllales</taxon>
        <taxon>Caryophyllaceae</taxon>
        <taxon>Caryophylleae</taxon>
        <taxon>Saponaria</taxon>
    </lineage>
</organism>
<feature type="transmembrane region" description="Helical" evidence="1">
    <location>
        <begin position="59"/>
        <end position="83"/>
    </location>
</feature>
<dbReference type="AlphaFoldDB" id="A0AAW1IS30"/>